<organism evidence="12 13">
    <name type="scientific">Opisthorchis viverrini</name>
    <name type="common">Southeast Asian liver fluke</name>
    <dbReference type="NCBI Taxonomy" id="6198"/>
    <lineage>
        <taxon>Eukaryota</taxon>
        <taxon>Metazoa</taxon>
        <taxon>Spiralia</taxon>
        <taxon>Lophotrochozoa</taxon>
        <taxon>Platyhelminthes</taxon>
        <taxon>Trematoda</taxon>
        <taxon>Digenea</taxon>
        <taxon>Opisthorchiida</taxon>
        <taxon>Opisthorchiata</taxon>
        <taxon>Opisthorchiidae</taxon>
        <taxon>Opisthorchis</taxon>
    </lineage>
</organism>
<protein>
    <recommendedName>
        <fullName evidence="8">Anoctamin</fullName>
    </recommendedName>
</protein>
<keyword evidence="3" id="KW-1003">Cell membrane</keyword>
<feature type="region of interest" description="Disordered" evidence="9">
    <location>
        <begin position="59"/>
        <end position="80"/>
    </location>
</feature>
<comment type="caution">
    <text evidence="8">Lacks conserved residue(s) required for the propagation of feature annotation.</text>
</comment>
<dbReference type="GeneID" id="20321799"/>
<proteinExistence type="inferred from homology"/>
<keyword evidence="5 8" id="KW-1133">Transmembrane helix</keyword>
<dbReference type="Pfam" id="PF16178">
    <property type="entry name" value="Anoct_dimer"/>
    <property type="match status" value="1"/>
</dbReference>
<comment type="similarity">
    <text evidence="2 8">Belongs to the anoctamin family.</text>
</comment>
<dbReference type="InterPro" id="IPR049452">
    <property type="entry name" value="Anoctamin_TM"/>
</dbReference>
<dbReference type="AlphaFoldDB" id="A0A074ZBW2"/>
<dbReference type="InterPro" id="IPR007632">
    <property type="entry name" value="Anoctamin"/>
</dbReference>
<feature type="transmembrane region" description="Helical" evidence="8">
    <location>
        <begin position="333"/>
        <end position="360"/>
    </location>
</feature>
<dbReference type="RefSeq" id="XP_009171452.1">
    <property type="nucleotide sequence ID" value="XM_009173188.1"/>
</dbReference>
<feature type="transmembrane region" description="Helical" evidence="8">
    <location>
        <begin position="695"/>
        <end position="718"/>
    </location>
</feature>
<dbReference type="InterPro" id="IPR032394">
    <property type="entry name" value="Anoct_dimer"/>
</dbReference>
<dbReference type="PANTHER" id="PTHR12308">
    <property type="entry name" value="ANOCTAMIN"/>
    <property type="match status" value="1"/>
</dbReference>
<feature type="transmembrane region" description="Helical" evidence="8">
    <location>
        <begin position="823"/>
        <end position="846"/>
    </location>
</feature>
<evidence type="ECO:0000256" key="4">
    <source>
        <dbReference type="ARBA" id="ARBA00022692"/>
    </source>
</evidence>
<evidence type="ECO:0000256" key="6">
    <source>
        <dbReference type="ARBA" id="ARBA00023136"/>
    </source>
</evidence>
<evidence type="ECO:0000256" key="1">
    <source>
        <dbReference type="ARBA" id="ARBA00004651"/>
    </source>
</evidence>
<evidence type="ECO:0000256" key="8">
    <source>
        <dbReference type="RuleBase" id="RU280814"/>
    </source>
</evidence>
<evidence type="ECO:0000256" key="7">
    <source>
        <dbReference type="ARBA" id="ARBA00023180"/>
    </source>
</evidence>
<dbReference type="CTD" id="20321799"/>
<keyword evidence="13" id="KW-1185">Reference proteome</keyword>
<comment type="subcellular location">
    <subcellularLocation>
        <location evidence="1">Cell membrane</location>
        <topology evidence="1">Multi-pass membrane protein</topology>
    </subcellularLocation>
    <subcellularLocation>
        <location evidence="8">Membrane</location>
        <topology evidence="8">Multi-pass membrane protein</topology>
    </subcellularLocation>
</comment>
<feature type="transmembrane region" description="Helical" evidence="8">
    <location>
        <begin position="573"/>
        <end position="594"/>
    </location>
</feature>
<keyword evidence="7" id="KW-0325">Glycoprotein</keyword>
<dbReference type="KEGG" id="ovi:T265_07620"/>
<evidence type="ECO:0000259" key="11">
    <source>
        <dbReference type="Pfam" id="PF16178"/>
    </source>
</evidence>
<keyword evidence="4 8" id="KW-0812">Transmembrane</keyword>
<evidence type="ECO:0000256" key="5">
    <source>
        <dbReference type="ARBA" id="ARBA00022989"/>
    </source>
</evidence>
<feature type="transmembrane region" description="Helical" evidence="8">
    <location>
        <begin position="411"/>
        <end position="429"/>
    </location>
</feature>
<feature type="domain" description="Anoctamin transmembrane" evidence="10">
    <location>
        <begin position="322"/>
        <end position="867"/>
    </location>
</feature>
<feature type="domain" description="Anoctamin dimerisation" evidence="11">
    <location>
        <begin position="92"/>
        <end position="319"/>
    </location>
</feature>
<evidence type="ECO:0000313" key="12">
    <source>
        <dbReference type="EMBL" id="KER24791.1"/>
    </source>
</evidence>
<dbReference type="Proteomes" id="UP000054324">
    <property type="component" value="Unassembled WGS sequence"/>
</dbReference>
<dbReference type="GO" id="GO:0005886">
    <property type="term" value="C:plasma membrane"/>
    <property type="evidence" value="ECO:0007669"/>
    <property type="project" value="UniProtKB-SubCell"/>
</dbReference>
<evidence type="ECO:0000256" key="3">
    <source>
        <dbReference type="ARBA" id="ARBA00022475"/>
    </source>
</evidence>
<sequence>MNQSTHANDVQACFAEWLLPGAPVRIDFAAVCQSIRPPVVAWWADLIQQGSYRTMALKPESATKSLSPQDQHDAQGPFVHNNEPTRKIQGYYFADGKRKIDYVLVWEDNPDEKHPSKVVRTNRRLRNEYLANLHKIGVETELEVVPGSTTQTYYLKLHIPWTLMCDYAEMLHLRAPLEYVGEGQMSSWSASVLKALHIPNIMHQDVPNPPTEYYTCQFKKSKIEKFLGSNVPDSYFNSTQRHQVAYEILASQPYGDRDKAQVGIDRLIEENVYSAAYVLHEGSYEVTEEDLKHPEQMNPRQILYWYWARWGCWYRYQPVNHIRQYYGEKIGFYFAWLGLYTAWLLPAAIVGIMVFLYGLFTMNNYTPSNEACDSDNVMCPICDEEQGCRYWHLKDMCFYLRVSYLFDHPGTVFYAIFMVIWGVTFLEYWKRKNAKLAHRWDVLDYELEEERPRPQYSALCSEIAKNPITGVLEPHFPRTRRILRLIAGLLCVLWMIVLVMVFIVAVIIYRLLIMVPLFKNKLLRANAGIYASMSGALVNLVVIMCLGKVYEKLAQKMTEWEMHRTQSEFDNQLIFKVFLFQFINFYSSIVYIAFFKGRFVGYPGHYTYFFGMRNEDCNNGGCLIELAQQLLVIMVGKQLINNCQEILIPKIRGWWHKKSKGLNKKSNSTITSDCVYLDDYKLIPYEGLFDEYLEMVLQFGFITIFVAAFPLAPFFALLNNWIEIRLDANKLVCETQRPLAERAQNIGVWFRILDILVRLAVISNAFIIAFTSNFLPKLLYKYEIRDDLVGFTNFTLAWAPNNTTKLPCQYTAFRDPQGEYTMFYWRLLALRLIFVIVFEHVAFLLADLFDFLIPDVPSSLEERIQRERFLAKQALLDVHLETSKTSEKFDNV</sequence>
<dbReference type="OrthoDB" id="296386at2759"/>
<evidence type="ECO:0000313" key="13">
    <source>
        <dbReference type="Proteomes" id="UP000054324"/>
    </source>
</evidence>
<feature type="transmembrane region" description="Helical" evidence="8">
    <location>
        <begin position="529"/>
        <end position="550"/>
    </location>
</feature>
<evidence type="ECO:0000256" key="2">
    <source>
        <dbReference type="ARBA" id="ARBA00009671"/>
    </source>
</evidence>
<gene>
    <name evidence="12" type="ORF">T265_07620</name>
</gene>
<feature type="transmembrane region" description="Helical" evidence="8">
    <location>
        <begin position="485"/>
        <end position="509"/>
    </location>
</feature>
<dbReference type="Pfam" id="PF04547">
    <property type="entry name" value="Anoctamin"/>
    <property type="match status" value="1"/>
</dbReference>
<dbReference type="PANTHER" id="PTHR12308:SF87">
    <property type="entry name" value="ANOCTAMIN"/>
    <property type="match status" value="1"/>
</dbReference>
<keyword evidence="6 8" id="KW-0472">Membrane</keyword>
<dbReference type="EMBL" id="KL596797">
    <property type="protein sequence ID" value="KER24791.1"/>
    <property type="molecule type" value="Genomic_DNA"/>
</dbReference>
<reference evidence="12 13" key="1">
    <citation type="submission" date="2013-11" db="EMBL/GenBank/DDBJ databases">
        <title>Opisthorchis viverrini - life in the bile duct.</title>
        <authorList>
            <person name="Young N.D."/>
            <person name="Nagarajan N."/>
            <person name="Lin S.J."/>
            <person name="Korhonen P.K."/>
            <person name="Jex A.R."/>
            <person name="Hall R.S."/>
            <person name="Safavi-Hemami H."/>
            <person name="Kaewkong W."/>
            <person name="Bertrand D."/>
            <person name="Gao S."/>
            <person name="Seet Q."/>
            <person name="Wongkham S."/>
            <person name="Teh B.T."/>
            <person name="Wongkham C."/>
            <person name="Intapan P.M."/>
            <person name="Maleewong W."/>
            <person name="Yang X."/>
            <person name="Hu M."/>
            <person name="Wang Z."/>
            <person name="Hofmann A."/>
            <person name="Sternberg P.W."/>
            <person name="Tan P."/>
            <person name="Wang J."/>
            <person name="Gasser R.B."/>
        </authorList>
    </citation>
    <scope>NUCLEOTIDE SEQUENCE [LARGE SCALE GENOMIC DNA]</scope>
</reference>
<evidence type="ECO:0000259" key="10">
    <source>
        <dbReference type="Pfam" id="PF04547"/>
    </source>
</evidence>
<accession>A0A074ZBW2</accession>
<dbReference type="GO" id="GO:0046983">
    <property type="term" value="F:protein dimerization activity"/>
    <property type="evidence" value="ECO:0007669"/>
    <property type="project" value="InterPro"/>
</dbReference>
<name>A0A074ZBW2_OPIVI</name>
<evidence type="ECO:0000256" key="9">
    <source>
        <dbReference type="SAM" id="MobiDB-lite"/>
    </source>
</evidence>
<dbReference type="GO" id="GO:0005254">
    <property type="term" value="F:chloride channel activity"/>
    <property type="evidence" value="ECO:0007669"/>
    <property type="project" value="TreeGrafter"/>
</dbReference>